<reference evidence="2 3" key="1">
    <citation type="submission" date="2019-01" db="EMBL/GenBank/DDBJ databases">
        <title>Draft genome sequence of Dictyobacter sp. Uno17.</title>
        <authorList>
            <person name="Wang C.M."/>
            <person name="Zheng Y."/>
            <person name="Sakai Y."/>
            <person name="Abe K."/>
            <person name="Yokota A."/>
            <person name="Yabe S."/>
        </authorList>
    </citation>
    <scope>NUCLEOTIDE SEQUENCE [LARGE SCALE GENOMIC DNA]</scope>
    <source>
        <strain evidence="2 3">Uno17</strain>
    </source>
</reference>
<gene>
    <name evidence="2" type="ORF">KDI_38970</name>
</gene>
<comment type="caution">
    <text evidence="2">The sequence shown here is derived from an EMBL/GenBank/DDBJ whole genome shotgun (WGS) entry which is preliminary data.</text>
</comment>
<keyword evidence="1" id="KW-0812">Transmembrane</keyword>
<dbReference type="Proteomes" id="UP000322530">
    <property type="component" value="Unassembled WGS sequence"/>
</dbReference>
<feature type="transmembrane region" description="Helical" evidence="1">
    <location>
        <begin position="226"/>
        <end position="248"/>
    </location>
</feature>
<feature type="transmembrane region" description="Helical" evidence="1">
    <location>
        <begin position="76"/>
        <end position="95"/>
    </location>
</feature>
<protein>
    <recommendedName>
        <fullName evidence="4">Lycopene cyclase domain-containing protein</fullName>
    </recommendedName>
</protein>
<keyword evidence="1" id="KW-0472">Membrane</keyword>
<proteinExistence type="predicted"/>
<name>A0A5A5TGZ3_9CHLR</name>
<feature type="transmembrane region" description="Helical" evidence="1">
    <location>
        <begin position="177"/>
        <end position="195"/>
    </location>
</feature>
<sequence>MHIEPLGRYMFFPLWLGYIFFMDALVFSRHGTSLLRRMRWRYPFLFLVSSLFWWFFEGMNNAVQNWHYVLDQAYNPLVYVLLASISFSTVLPAVLETTEFFCTFLCWQPRLLAHDAGPRLPVPMLVGLELIGLACFILPLAFPGYCFALIWLSLIFMLDPINNFMGRKSTLAHIAVGDWRFFVLPLGGLTCGFFWEMWNYFSLPKWYYTVPYIGFWKIFEMPLLGYVGYLPFSLELFALYQCVLWMIARKRDFLVI</sequence>
<feature type="transmembrane region" description="Helical" evidence="1">
    <location>
        <begin position="40"/>
        <end position="56"/>
    </location>
</feature>
<keyword evidence="1" id="KW-1133">Transmembrane helix</keyword>
<keyword evidence="3" id="KW-1185">Reference proteome</keyword>
<dbReference type="AlphaFoldDB" id="A0A5A5TGZ3"/>
<organism evidence="2 3">
    <name type="scientific">Dictyobacter arantiisoli</name>
    <dbReference type="NCBI Taxonomy" id="2014874"/>
    <lineage>
        <taxon>Bacteria</taxon>
        <taxon>Bacillati</taxon>
        <taxon>Chloroflexota</taxon>
        <taxon>Ktedonobacteria</taxon>
        <taxon>Ktedonobacterales</taxon>
        <taxon>Dictyobacteraceae</taxon>
        <taxon>Dictyobacter</taxon>
    </lineage>
</organism>
<dbReference type="EMBL" id="BIXY01000067">
    <property type="protein sequence ID" value="GCF10333.1"/>
    <property type="molecule type" value="Genomic_DNA"/>
</dbReference>
<evidence type="ECO:0000313" key="2">
    <source>
        <dbReference type="EMBL" id="GCF10333.1"/>
    </source>
</evidence>
<evidence type="ECO:0000256" key="1">
    <source>
        <dbReference type="SAM" id="Phobius"/>
    </source>
</evidence>
<accession>A0A5A5TGZ3</accession>
<evidence type="ECO:0008006" key="4">
    <source>
        <dbReference type="Google" id="ProtNLM"/>
    </source>
</evidence>
<feature type="transmembrane region" description="Helical" evidence="1">
    <location>
        <begin position="6"/>
        <end position="28"/>
    </location>
</feature>
<evidence type="ECO:0000313" key="3">
    <source>
        <dbReference type="Proteomes" id="UP000322530"/>
    </source>
</evidence>